<dbReference type="RefSeq" id="WP_168037037.1">
    <property type="nucleotide sequence ID" value="NZ_JAATJH010000002.1"/>
</dbReference>
<evidence type="ECO:0000259" key="1">
    <source>
        <dbReference type="Pfam" id="PF12146"/>
    </source>
</evidence>
<accession>A0ABX0XBS4</accession>
<comment type="caution">
    <text evidence="2">The sequence shown here is derived from an EMBL/GenBank/DDBJ whole genome shotgun (WGS) entry which is preliminary data.</text>
</comment>
<dbReference type="SUPFAM" id="SSF53474">
    <property type="entry name" value="alpha/beta-Hydrolases"/>
    <property type="match status" value="1"/>
</dbReference>
<dbReference type="Pfam" id="PF12146">
    <property type="entry name" value="Hydrolase_4"/>
    <property type="match status" value="2"/>
</dbReference>
<gene>
    <name evidence="2" type="ORF">GGR27_001782</name>
</gene>
<evidence type="ECO:0000313" key="3">
    <source>
        <dbReference type="Proteomes" id="UP000770785"/>
    </source>
</evidence>
<keyword evidence="3" id="KW-1185">Reference proteome</keyword>
<reference evidence="2 3" key="1">
    <citation type="submission" date="2020-03" db="EMBL/GenBank/DDBJ databases">
        <title>Genomic Encyclopedia of Type Strains, Phase IV (KMG-IV): sequencing the most valuable type-strain genomes for metagenomic binning, comparative biology and taxonomic classification.</title>
        <authorList>
            <person name="Goeker M."/>
        </authorList>
    </citation>
    <scope>NUCLEOTIDE SEQUENCE [LARGE SCALE GENOMIC DNA]</scope>
    <source>
        <strain evidence="2 3">DSM 105096</strain>
    </source>
</reference>
<dbReference type="PANTHER" id="PTHR43358:SF4">
    <property type="entry name" value="ALPHA_BETA HYDROLASE FOLD-1 DOMAIN-CONTAINING PROTEIN"/>
    <property type="match status" value="1"/>
</dbReference>
<proteinExistence type="predicted"/>
<feature type="domain" description="Serine aminopeptidase S33" evidence="1">
    <location>
        <begin position="70"/>
        <end position="171"/>
    </location>
</feature>
<name>A0ABX0XBS4_9BACT</name>
<dbReference type="EMBL" id="JAATJH010000002">
    <property type="protein sequence ID" value="NJC26283.1"/>
    <property type="molecule type" value="Genomic_DNA"/>
</dbReference>
<dbReference type="Gene3D" id="3.40.50.1820">
    <property type="entry name" value="alpha/beta hydrolase"/>
    <property type="match status" value="1"/>
</dbReference>
<dbReference type="InterPro" id="IPR029058">
    <property type="entry name" value="AB_hydrolase_fold"/>
</dbReference>
<dbReference type="Proteomes" id="UP000770785">
    <property type="component" value="Unassembled WGS sequence"/>
</dbReference>
<dbReference type="PANTHER" id="PTHR43358">
    <property type="entry name" value="ALPHA/BETA-HYDROLASE"/>
    <property type="match status" value="1"/>
</dbReference>
<organism evidence="2 3">
    <name type="scientific">Neolewinella antarctica</name>
    <dbReference type="NCBI Taxonomy" id="442734"/>
    <lineage>
        <taxon>Bacteria</taxon>
        <taxon>Pseudomonadati</taxon>
        <taxon>Bacteroidota</taxon>
        <taxon>Saprospiria</taxon>
        <taxon>Saprospirales</taxon>
        <taxon>Lewinellaceae</taxon>
        <taxon>Neolewinella</taxon>
    </lineage>
</organism>
<protein>
    <recommendedName>
        <fullName evidence="1">Serine aminopeptidase S33 domain-containing protein</fullName>
    </recommendedName>
</protein>
<dbReference type="InterPro" id="IPR052920">
    <property type="entry name" value="DNA-binding_regulatory"/>
</dbReference>
<evidence type="ECO:0000313" key="2">
    <source>
        <dbReference type="EMBL" id="NJC26283.1"/>
    </source>
</evidence>
<feature type="domain" description="Serine aminopeptidase S33" evidence="1">
    <location>
        <begin position="221"/>
        <end position="273"/>
    </location>
</feature>
<dbReference type="InterPro" id="IPR022742">
    <property type="entry name" value="Hydrolase_4"/>
</dbReference>
<sequence length="294" mass="32639">MLYALGIFSLLALLAAYVLIERKLPYVIITPYRRKLTDTPGNYGLAYEQFRLRVDDAVELDTFFIPATTPARANLIILHGIGSGKEVYLPLLPELCRMGYNILLWDQRAHGRSDGTYVTFGAREVPDVSRGLDWLDARTPHVPTGIYGNSMGGAVALQSLAADARLRFGLIESTFSTLPDITHAYGIRMAGFWVPRWLTDRLLGNAGKIAGFRPFAIRPVDAVAEITQPVLLIHGDADNNININHAHRLFAALGSADKAFHVVPGGDHADLWERGGNEYKEVWYGFFRKMLTAL</sequence>